<feature type="compositionally biased region" description="Acidic residues" evidence="1">
    <location>
        <begin position="165"/>
        <end position="179"/>
    </location>
</feature>
<reference evidence="2" key="1">
    <citation type="submission" date="2021-02" db="EMBL/GenBank/DDBJ databases">
        <authorList>
            <person name="Nowell W R."/>
        </authorList>
    </citation>
    <scope>NUCLEOTIDE SEQUENCE</scope>
</reference>
<feature type="compositionally biased region" description="Acidic residues" evidence="1">
    <location>
        <begin position="121"/>
        <end position="140"/>
    </location>
</feature>
<evidence type="ECO:0000313" key="4">
    <source>
        <dbReference type="Proteomes" id="UP000663891"/>
    </source>
</evidence>
<dbReference type="EMBL" id="CAJOAY010000072">
    <property type="protein sequence ID" value="CAF3521567.1"/>
    <property type="molecule type" value="Genomic_DNA"/>
</dbReference>
<dbReference type="Proteomes" id="UP000663891">
    <property type="component" value="Unassembled WGS sequence"/>
</dbReference>
<protein>
    <submittedName>
        <fullName evidence="2">Uncharacterized protein</fullName>
    </submittedName>
</protein>
<feature type="region of interest" description="Disordered" evidence="1">
    <location>
        <begin position="27"/>
        <end position="48"/>
    </location>
</feature>
<dbReference type="Proteomes" id="UP000663881">
    <property type="component" value="Unassembled WGS sequence"/>
</dbReference>
<sequence>MARLIRRQSMERLELYDLDKLLAIPSTNFDLSPPPPIPPPRKSHPRRASMNPTFERYQFLCNMTRNKTDPIYAATPMFTTIPQLYQEKTHRQLLGSYVRLENVKPLSPKIVVSSEPKSAEILEEEKENEGNRDDDDDDGDAMAMEKNDNDGDGNQFSGSSSSSSEQEEDDGNYLDDDDDQKGVVEQIFNRHKKD</sequence>
<dbReference type="EMBL" id="CAJNON010000509">
    <property type="protein sequence ID" value="CAF1296116.1"/>
    <property type="molecule type" value="Genomic_DNA"/>
</dbReference>
<proteinExistence type="predicted"/>
<organism evidence="2 4">
    <name type="scientific">Adineta steineri</name>
    <dbReference type="NCBI Taxonomy" id="433720"/>
    <lineage>
        <taxon>Eukaryota</taxon>
        <taxon>Metazoa</taxon>
        <taxon>Spiralia</taxon>
        <taxon>Gnathifera</taxon>
        <taxon>Rotifera</taxon>
        <taxon>Eurotatoria</taxon>
        <taxon>Bdelloidea</taxon>
        <taxon>Adinetida</taxon>
        <taxon>Adinetidae</taxon>
        <taxon>Adineta</taxon>
    </lineage>
</organism>
<feature type="region of interest" description="Disordered" evidence="1">
    <location>
        <begin position="114"/>
        <end position="194"/>
    </location>
</feature>
<comment type="caution">
    <text evidence="2">The sequence shown here is derived from an EMBL/GenBank/DDBJ whole genome shotgun (WGS) entry which is preliminary data.</text>
</comment>
<accession>A0A815DBE4</accession>
<evidence type="ECO:0000313" key="3">
    <source>
        <dbReference type="EMBL" id="CAF3521567.1"/>
    </source>
</evidence>
<evidence type="ECO:0000256" key="1">
    <source>
        <dbReference type="SAM" id="MobiDB-lite"/>
    </source>
</evidence>
<feature type="compositionally biased region" description="Low complexity" evidence="1">
    <location>
        <begin position="152"/>
        <end position="164"/>
    </location>
</feature>
<dbReference type="AlphaFoldDB" id="A0A815DBE4"/>
<gene>
    <name evidence="3" type="ORF">OKA104_LOCUS2622</name>
    <name evidence="2" type="ORF">VCS650_LOCUS30782</name>
</gene>
<evidence type="ECO:0000313" key="2">
    <source>
        <dbReference type="EMBL" id="CAF1296116.1"/>
    </source>
</evidence>
<dbReference type="OrthoDB" id="10007663at2759"/>
<name>A0A815DBE4_9BILA</name>